<dbReference type="AlphaFoldDB" id="A0A8E2AX95"/>
<organism evidence="2 3">
    <name type="scientific">Obba rivulosa</name>
    <dbReference type="NCBI Taxonomy" id="1052685"/>
    <lineage>
        <taxon>Eukaryota</taxon>
        <taxon>Fungi</taxon>
        <taxon>Dikarya</taxon>
        <taxon>Basidiomycota</taxon>
        <taxon>Agaricomycotina</taxon>
        <taxon>Agaricomycetes</taxon>
        <taxon>Polyporales</taxon>
        <taxon>Gelatoporiaceae</taxon>
        <taxon>Obba</taxon>
    </lineage>
</organism>
<dbReference type="GO" id="GO:0005525">
    <property type="term" value="F:GTP binding"/>
    <property type="evidence" value="ECO:0007669"/>
    <property type="project" value="InterPro"/>
</dbReference>
<gene>
    <name evidence="2" type="ORF">OBBRIDRAFT_640551</name>
</gene>
<dbReference type="InterPro" id="IPR027417">
    <property type="entry name" value="P-loop_NTPase"/>
</dbReference>
<evidence type="ECO:0000313" key="3">
    <source>
        <dbReference type="Proteomes" id="UP000250043"/>
    </source>
</evidence>
<evidence type="ECO:0000313" key="2">
    <source>
        <dbReference type="EMBL" id="OCH89849.1"/>
    </source>
</evidence>
<proteinExistence type="predicted"/>
<dbReference type="Gene3D" id="3.40.50.300">
    <property type="entry name" value="P-loop containing nucleotide triphosphate hydrolases"/>
    <property type="match status" value="1"/>
</dbReference>
<dbReference type="SUPFAM" id="SSF52540">
    <property type="entry name" value="P-loop containing nucleoside triphosphate hydrolases"/>
    <property type="match status" value="1"/>
</dbReference>
<dbReference type="InterPro" id="IPR006073">
    <property type="entry name" value="GTP-bd"/>
</dbReference>
<evidence type="ECO:0000259" key="1">
    <source>
        <dbReference type="Pfam" id="PF01926"/>
    </source>
</evidence>
<accession>A0A8E2AX95</accession>
<protein>
    <recommendedName>
        <fullName evidence="1">G domain-containing protein</fullName>
    </recommendedName>
</protein>
<sequence length="197" mass="21843">MSSTRQPPAIIGVMGIHGSGKSTFSKLLSKDETILIGSDLESVTTRSRRSQCFQVGDRQVSLVDTFGIDGHRDGDEDRAIRQMTSVIKNAEKDGFKREGIIWIHKIDGASPRMIRPNTLRSLANVCGTRTYPPDLRKVVIVTTDSKALPEDVVSKEEARLRAEGFKELLDAGARMEHHNGTIEDGEKIVFRLLQQGQ</sequence>
<dbReference type="OrthoDB" id="8954335at2759"/>
<dbReference type="Proteomes" id="UP000250043">
    <property type="component" value="Unassembled WGS sequence"/>
</dbReference>
<dbReference type="Pfam" id="PF01926">
    <property type="entry name" value="MMR_HSR1"/>
    <property type="match status" value="1"/>
</dbReference>
<name>A0A8E2AX95_9APHY</name>
<keyword evidence="3" id="KW-1185">Reference proteome</keyword>
<feature type="domain" description="G" evidence="1">
    <location>
        <begin position="11"/>
        <end position="84"/>
    </location>
</feature>
<dbReference type="EMBL" id="KV722418">
    <property type="protein sequence ID" value="OCH89849.1"/>
    <property type="molecule type" value="Genomic_DNA"/>
</dbReference>
<reference evidence="2 3" key="1">
    <citation type="submission" date="2016-07" db="EMBL/GenBank/DDBJ databases">
        <title>Draft genome of the white-rot fungus Obba rivulosa 3A-2.</title>
        <authorList>
            <consortium name="DOE Joint Genome Institute"/>
            <person name="Miettinen O."/>
            <person name="Riley R."/>
            <person name="Acob R."/>
            <person name="Barry K."/>
            <person name="Cullen D."/>
            <person name="De Vries R."/>
            <person name="Hainaut M."/>
            <person name="Hatakka A."/>
            <person name="Henrissat B."/>
            <person name="Hilden K."/>
            <person name="Kuo R."/>
            <person name="Labutti K."/>
            <person name="Lipzen A."/>
            <person name="Makela M.R."/>
            <person name="Sandor L."/>
            <person name="Spatafora J.W."/>
            <person name="Grigoriev I.V."/>
            <person name="Hibbett D.S."/>
        </authorList>
    </citation>
    <scope>NUCLEOTIDE SEQUENCE [LARGE SCALE GENOMIC DNA]</scope>
    <source>
        <strain evidence="2 3">3A-2</strain>
    </source>
</reference>